<dbReference type="PANTHER" id="PTHR43297:SF2">
    <property type="entry name" value="DIPEPTIDE TRANSPORT ATP-BINDING PROTEIN DPPD"/>
    <property type="match status" value="1"/>
</dbReference>
<dbReference type="AlphaFoldDB" id="A0A4R3M016"/>
<keyword evidence="4" id="KW-1003">Cell membrane</keyword>
<evidence type="ECO:0000256" key="1">
    <source>
        <dbReference type="ARBA" id="ARBA00004417"/>
    </source>
</evidence>
<comment type="caution">
    <text evidence="9">The sequence shown here is derived from an EMBL/GenBank/DDBJ whole genome shotgun (WGS) entry which is preliminary data.</text>
</comment>
<dbReference type="PANTHER" id="PTHR43297">
    <property type="entry name" value="OLIGOPEPTIDE TRANSPORT ATP-BINDING PROTEIN APPD"/>
    <property type="match status" value="1"/>
</dbReference>
<proteinExistence type="inferred from homology"/>
<organism evidence="9 10">
    <name type="scientific">Paralcaligenes ureilyticus</name>
    <dbReference type="NCBI Taxonomy" id="627131"/>
    <lineage>
        <taxon>Bacteria</taxon>
        <taxon>Pseudomonadati</taxon>
        <taxon>Pseudomonadota</taxon>
        <taxon>Betaproteobacteria</taxon>
        <taxon>Burkholderiales</taxon>
        <taxon>Alcaligenaceae</taxon>
        <taxon>Paralcaligenes</taxon>
    </lineage>
</organism>
<dbReference type="FunFam" id="3.40.50.300:FF:000016">
    <property type="entry name" value="Oligopeptide ABC transporter ATP-binding component"/>
    <property type="match status" value="1"/>
</dbReference>
<evidence type="ECO:0000313" key="10">
    <source>
        <dbReference type="Proteomes" id="UP000295525"/>
    </source>
</evidence>
<keyword evidence="6 9" id="KW-0067">ATP-binding</keyword>
<dbReference type="SUPFAM" id="SSF52540">
    <property type="entry name" value="P-loop containing nucleoside triphosphate hydrolases"/>
    <property type="match status" value="1"/>
</dbReference>
<evidence type="ECO:0000256" key="2">
    <source>
        <dbReference type="ARBA" id="ARBA00005417"/>
    </source>
</evidence>
<dbReference type="Pfam" id="PF08352">
    <property type="entry name" value="oligo_HPY"/>
    <property type="match status" value="1"/>
</dbReference>
<reference evidence="9 10" key="1">
    <citation type="submission" date="2019-03" db="EMBL/GenBank/DDBJ databases">
        <title>Genomic Encyclopedia of Type Strains, Phase IV (KMG-IV): sequencing the most valuable type-strain genomes for metagenomic binning, comparative biology and taxonomic classification.</title>
        <authorList>
            <person name="Goeker M."/>
        </authorList>
    </citation>
    <scope>NUCLEOTIDE SEQUENCE [LARGE SCALE GENOMIC DNA]</scope>
    <source>
        <strain evidence="9 10">DSM 24591</strain>
    </source>
</reference>
<keyword evidence="7" id="KW-0472">Membrane</keyword>
<dbReference type="InterPro" id="IPR017871">
    <property type="entry name" value="ABC_transporter-like_CS"/>
</dbReference>
<evidence type="ECO:0000256" key="3">
    <source>
        <dbReference type="ARBA" id="ARBA00022448"/>
    </source>
</evidence>
<keyword evidence="10" id="KW-1185">Reference proteome</keyword>
<dbReference type="RefSeq" id="WP_207915120.1">
    <property type="nucleotide sequence ID" value="NZ_SMAJ01000008.1"/>
</dbReference>
<sequence length="318" mass="34075">MALLEVEKLTVSLPSAAGWVRPVDQVSFELNRGEVTCIVGESGCGKSTTALALIRLLDDRANISGSMRFDGQEILGLSEAQMCAIRGNRMSMVFQEPMTALNPVKTIGAQVMGPLLLHTGMNSAQAHMEAERLLARVGIDQAARRMSAYPHQLSGGQRQRVVIAMALACKPDLIIADEPTTALDTTVQRQILDLLLSLVDESSIALLLITHNLAIVSEIADKVLVMYGGQVVEAGPAEKVLSCPRHPYTRGLMNALPRPDAPEGLRLIPIAGTVPNLSHMPIGCAFADRCDMAIDACRSGRPPMRVIESGHAVACIRA</sequence>
<dbReference type="InterPro" id="IPR003593">
    <property type="entry name" value="AAA+_ATPase"/>
</dbReference>
<dbReference type="Pfam" id="PF00005">
    <property type="entry name" value="ABC_tran"/>
    <property type="match status" value="1"/>
</dbReference>
<dbReference type="Gene3D" id="3.40.50.300">
    <property type="entry name" value="P-loop containing nucleotide triphosphate hydrolases"/>
    <property type="match status" value="1"/>
</dbReference>
<dbReference type="SMART" id="SM00382">
    <property type="entry name" value="AAA"/>
    <property type="match status" value="1"/>
</dbReference>
<protein>
    <submittedName>
        <fullName evidence="9">Peptide/nickel transport system ATP-binding protein</fullName>
    </submittedName>
</protein>
<dbReference type="GO" id="GO:0005524">
    <property type="term" value="F:ATP binding"/>
    <property type="evidence" value="ECO:0007669"/>
    <property type="project" value="UniProtKB-KW"/>
</dbReference>
<dbReference type="NCBIfam" id="TIGR01727">
    <property type="entry name" value="oligo_HPY"/>
    <property type="match status" value="1"/>
</dbReference>
<feature type="domain" description="ABC transporter" evidence="8">
    <location>
        <begin position="4"/>
        <end position="253"/>
    </location>
</feature>
<evidence type="ECO:0000256" key="6">
    <source>
        <dbReference type="ARBA" id="ARBA00022840"/>
    </source>
</evidence>
<dbReference type="GO" id="GO:0016887">
    <property type="term" value="F:ATP hydrolysis activity"/>
    <property type="evidence" value="ECO:0007669"/>
    <property type="project" value="InterPro"/>
</dbReference>
<dbReference type="InterPro" id="IPR050388">
    <property type="entry name" value="ABC_Ni/Peptide_Import"/>
</dbReference>
<dbReference type="Proteomes" id="UP000295525">
    <property type="component" value="Unassembled WGS sequence"/>
</dbReference>
<evidence type="ECO:0000313" key="9">
    <source>
        <dbReference type="EMBL" id="TCT06381.1"/>
    </source>
</evidence>
<keyword evidence="3" id="KW-0813">Transport</keyword>
<keyword evidence="5" id="KW-0547">Nucleotide-binding</keyword>
<dbReference type="CDD" id="cd03257">
    <property type="entry name" value="ABC_NikE_OppD_transporters"/>
    <property type="match status" value="1"/>
</dbReference>
<evidence type="ECO:0000256" key="5">
    <source>
        <dbReference type="ARBA" id="ARBA00022741"/>
    </source>
</evidence>
<dbReference type="PROSITE" id="PS00211">
    <property type="entry name" value="ABC_TRANSPORTER_1"/>
    <property type="match status" value="1"/>
</dbReference>
<dbReference type="InterPro" id="IPR013563">
    <property type="entry name" value="Oligopep_ABC_C"/>
</dbReference>
<dbReference type="GO" id="GO:0015833">
    <property type="term" value="P:peptide transport"/>
    <property type="evidence" value="ECO:0007669"/>
    <property type="project" value="InterPro"/>
</dbReference>
<comment type="similarity">
    <text evidence="2">Belongs to the ABC transporter superfamily.</text>
</comment>
<dbReference type="InterPro" id="IPR027417">
    <property type="entry name" value="P-loop_NTPase"/>
</dbReference>
<dbReference type="EMBL" id="SMAJ01000008">
    <property type="protein sequence ID" value="TCT06381.1"/>
    <property type="molecule type" value="Genomic_DNA"/>
</dbReference>
<evidence type="ECO:0000256" key="4">
    <source>
        <dbReference type="ARBA" id="ARBA00022475"/>
    </source>
</evidence>
<comment type="subcellular location">
    <subcellularLocation>
        <location evidence="1">Cell inner membrane</location>
        <topology evidence="1">Peripheral membrane protein</topology>
    </subcellularLocation>
</comment>
<dbReference type="InterPro" id="IPR003439">
    <property type="entry name" value="ABC_transporter-like_ATP-bd"/>
</dbReference>
<name>A0A4R3M016_9BURK</name>
<evidence type="ECO:0000256" key="7">
    <source>
        <dbReference type="ARBA" id="ARBA00023136"/>
    </source>
</evidence>
<dbReference type="GO" id="GO:0005886">
    <property type="term" value="C:plasma membrane"/>
    <property type="evidence" value="ECO:0007669"/>
    <property type="project" value="UniProtKB-SubCell"/>
</dbReference>
<evidence type="ECO:0000259" key="8">
    <source>
        <dbReference type="PROSITE" id="PS50893"/>
    </source>
</evidence>
<dbReference type="PROSITE" id="PS50893">
    <property type="entry name" value="ABC_TRANSPORTER_2"/>
    <property type="match status" value="1"/>
</dbReference>
<gene>
    <name evidence="9" type="ORF">EDC26_108117</name>
</gene>
<dbReference type="GO" id="GO:0055085">
    <property type="term" value="P:transmembrane transport"/>
    <property type="evidence" value="ECO:0007669"/>
    <property type="project" value="UniProtKB-ARBA"/>
</dbReference>
<accession>A0A4R3M016</accession>